<proteinExistence type="predicted"/>
<reference evidence="2" key="1">
    <citation type="submission" date="2024-07" db="EMBL/GenBank/DDBJ databases">
        <title>Halotolerant mesophilic bacterium Ornithinibacillus sp. 4-3, sp. nov., isolated from soil.</title>
        <authorList>
            <person name="Sidarenka A.V."/>
            <person name="Guliayeva D.E."/>
            <person name="Leanovich S.I."/>
            <person name="Hileuskaya K.S."/>
            <person name="Akhremchuk A.E."/>
            <person name="Sikolenko M.A."/>
            <person name="Valentovich L.N."/>
        </authorList>
    </citation>
    <scope>NUCLEOTIDE SEQUENCE</scope>
    <source>
        <strain evidence="2">4-3</strain>
    </source>
</reference>
<feature type="domain" description="Terminase large subunit ribonuclease H-like" evidence="1">
    <location>
        <begin position="352"/>
        <end position="457"/>
    </location>
</feature>
<evidence type="ECO:0000313" key="2">
    <source>
        <dbReference type="EMBL" id="XDK33069.1"/>
    </source>
</evidence>
<dbReference type="InterPro" id="IPR006517">
    <property type="entry name" value="Phage_terminase_lsu-like_C"/>
</dbReference>
<dbReference type="Pfam" id="PF03237">
    <property type="entry name" value="Terminase_6N"/>
    <property type="match status" value="1"/>
</dbReference>
<dbReference type="AlphaFoldDB" id="A0AB39HLM1"/>
<dbReference type="EMBL" id="CP162599">
    <property type="protein sequence ID" value="XDK33069.1"/>
    <property type="molecule type" value="Genomic_DNA"/>
</dbReference>
<gene>
    <name evidence="2" type="primary">terL</name>
    <name evidence="2" type="ORF">AB4Y30_01460</name>
</gene>
<sequence>MNRRAVLEEKLRRAMRSRALISRESFWVFCKTMASDFYKDERWYLKLYAMTLEALYEKRLTKTYFHEIAESIAPDWFMDEFEWDNIPDREEPFVKLLINIPPRHGKSRTLILFCQWILGKSQDNKIITASYNEDLATDFSRYTRDGISEEKTSLTGFVYSDIFPMVKIKRGDSSYRQWSLEGKHFSYKGAGLGGSVTGKGGNVLIVDDPVKNAEEAYNERMLDKQWLWYTGTFLSRLEESGDRPIEIVNMTRWSKKDLCGRILDGKGKREWFTLKIEVKSKTTGEMLCEDLLTRHRYDYFKDEMEEGVFWANYHQKTIDQRGRLYKSFKVYTELPKDEHGKLLFERIFSYTDTADQGDDYLCTLVVGEYQGYAYVLDVMYTKAGMEETEPETARQLEENNVNLAIFESNNGGEGYARNVRREIKELNSNSGVIIRSFHQSKNKRARIISNSSFLMKRMMFPIDWKSRWPEYYQAMNEYQREGNNAHDDAPDASTGIVEVLQNRIDKLNDNQSGRPTRQRPKGRRR</sequence>
<dbReference type="NCBIfam" id="TIGR01630">
    <property type="entry name" value="psiM2_ORF9"/>
    <property type="match status" value="1"/>
</dbReference>
<dbReference type="RefSeq" id="WP_368653756.1">
    <property type="nucleotide sequence ID" value="NZ_CP162599.1"/>
</dbReference>
<evidence type="ECO:0000259" key="1">
    <source>
        <dbReference type="Pfam" id="PF22530"/>
    </source>
</evidence>
<dbReference type="Pfam" id="PF22530">
    <property type="entry name" value="Terminase-T7_RNaseH-like"/>
    <property type="match status" value="1"/>
</dbReference>
<organism evidence="2">
    <name type="scientific">Ornithinibacillus sp. 4-3</name>
    <dbReference type="NCBI Taxonomy" id="3231488"/>
    <lineage>
        <taxon>Bacteria</taxon>
        <taxon>Bacillati</taxon>
        <taxon>Bacillota</taxon>
        <taxon>Bacilli</taxon>
        <taxon>Bacillales</taxon>
        <taxon>Bacillaceae</taxon>
        <taxon>Ornithinibacillus</taxon>
    </lineage>
</organism>
<protein>
    <submittedName>
        <fullName evidence="2">Phage terminase large subunit</fullName>
    </submittedName>
</protein>
<dbReference type="InterPro" id="IPR054762">
    <property type="entry name" value="Gp19_RNaseH-like"/>
</dbReference>
<accession>A0AB39HLM1</accession>
<name>A0AB39HLM1_9BACI</name>